<sequence length="118" mass="13269">MIVTQDRPLSAEFDLRLCFIQPQQCRPEFHDEIQIEMERLFGKGRGKTTWSAERKLAEGVDIAVVNVNGLTNAGSEEELLVHLESEMLSGCWDDLNGYTILVTQKISAGSCRLKTKRG</sequence>
<organism evidence="1 2">
    <name type="scientific">Paenibacillus chartarius</name>
    <dbReference type="NCBI Taxonomy" id="747481"/>
    <lineage>
        <taxon>Bacteria</taxon>
        <taxon>Bacillati</taxon>
        <taxon>Bacillota</taxon>
        <taxon>Bacilli</taxon>
        <taxon>Bacillales</taxon>
        <taxon>Paenibacillaceae</taxon>
        <taxon>Paenibacillus</taxon>
    </lineage>
</organism>
<dbReference type="EMBL" id="JBHLWN010000027">
    <property type="protein sequence ID" value="MFC0212189.1"/>
    <property type="molecule type" value="Genomic_DNA"/>
</dbReference>
<name>A0ABV6DHQ8_9BACL</name>
<dbReference type="RefSeq" id="WP_377469300.1">
    <property type="nucleotide sequence ID" value="NZ_JBHLWN010000027.1"/>
</dbReference>
<accession>A0ABV6DHQ8</accession>
<gene>
    <name evidence="1" type="ORF">ACFFK0_06910</name>
</gene>
<evidence type="ECO:0000313" key="2">
    <source>
        <dbReference type="Proteomes" id="UP001589776"/>
    </source>
</evidence>
<protein>
    <submittedName>
        <fullName evidence="1">Uncharacterized protein</fullName>
    </submittedName>
</protein>
<dbReference type="Proteomes" id="UP001589776">
    <property type="component" value="Unassembled WGS sequence"/>
</dbReference>
<reference evidence="1 2" key="1">
    <citation type="submission" date="2024-09" db="EMBL/GenBank/DDBJ databases">
        <authorList>
            <person name="Sun Q."/>
            <person name="Mori K."/>
        </authorList>
    </citation>
    <scope>NUCLEOTIDE SEQUENCE [LARGE SCALE GENOMIC DNA]</scope>
    <source>
        <strain evidence="1 2">CCM 7759</strain>
    </source>
</reference>
<keyword evidence="2" id="KW-1185">Reference proteome</keyword>
<comment type="caution">
    <text evidence="1">The sequence shown here is derived from an EMBL/GenBank/DDBJ whole genome shotgun (WGS) entry which is preliminary data.</text>
</comment>
<evidence type="ECO:0000313" key="1">
    <source>
        <dbReference type="EMBL" id="MFC0212189.1"/>
    </source>
</evidence>
<proteinExistence type="predicted"/>